<evidence type="ECO:0000313" key="3">
    <source>
        <dbReference type="Proteomes" id="UP000290540"/>
    </source>
</evidence>
<dbReference type="EMBL" id="MQTW01000041">
    <property type="protein sequence ID" value="RYC90371.1"/>
    <property type="molecule type" value="Genomic_DNA"/>
</dbReference>
<organism evidence="2 3">
    <name type="scientific">Fusarium oxysporum f. sp. narcissi</name>
    <dbReference type="NCBI Taxonomy" id="451672"/>
    <lineage>
        <taxon>Eukaryota</taxon>
        <taxon>Fungi</taxon>
        <taxon>Dikarya</taxon>
        <taxon>Ascomycota</taxon>
        <taxon>Pezizomycotina</taxon>
        <taxon>Sordariomycetes</taxon>
        <taxon>Hypocreomycetidae</taxon>
        <taxon>Hypocreales</taxon>
        <taxon>Nectriaceae</taxon>
        <taxon>Fusarium</taxon>
        <taxon>Fusarium oxysporum species complex</taxon>
    </lineage>
</organism>
<evidence type="ECO:0000256" key="1">
    <source>
        <dbReference type="SAM" id="MobiDB-lite"/>
    </source>
</evidence>
<name>A0A4Q2VUU3_FUSOX</name>
<proteinExistence type="predicted"/>
<sequence length="140" mass="14675">MVPSNPSTQAFSSPPHTGAYSPASPCASPLFIISERPCCLDDNGPVSPGTESLTPPLRIAKLSLSEQAHKASSANSFSNVAITVVASTQIDFDLFLAIVTVLIALQFTDPTLICDGTVPAQSLLYDLTSSRNVSVHSNEV</sequence>
<dbReference type="AlphaFoldDB" id="A0A4Q2VUU3"/>
<accession>A0A4Q2VUU3</accession>
<evidence type="ECO:0000313" key="2">
    <source>
        <dbReference type="EMBL" id="RYC90371.1"/>
    </source>
</evidence>
<protein>
    <submittedName>
        <fullName evidence="2">Uncharacterized protein</fullName>
    </submittedName>
</protein>
<dbReference type="Proteomes" id="UP000290540">
    <property type="component" value="Unassembled WGS sequence"/>
</dbReference>
<gene>
    <name evidence="2" type="ORF">BFJ63_vAg6859</name>
</gene>
<reference evidence="2 3" key="1">
    <citation type="submission" date="2016-12" db="EMBL/GenBank/DDBJ databases">
        <title>Draft genome sequence of Fusarium oxysporum causing rot on Narcissus.</title>
        <authorList>
            <person name="Armitage A.D."/>
            <person name="Taylor A."/>
            <person name="Clarkson J.P."/>
            <person name="Harrison R.J."/>
            <person name="Jackson A.C."/>
        </authorList>
    </citation>
    <scope>NUCLEOTIDE SEQUENCE [LARGE SCALE GENOMIC DNA]</scope>
    <source>
        <strain evidence="2 3">N139</strain>
    </source>
</reference>
<feature type="region of interest" description="Disordered" evidence="1">
    <location>
        <begin position="1"/>
        <end position="20"/>
    </location>
</feature>
<comment type="caution">
    <text evidence="2">The sequence shown here is derived from an EMBL/GenBank/DDBJ whole genome shotgun (WGS) entry which is preliminary data.</text>
</comment>
<feature type="compositionally biased region" description="Polar residues" evidence="1">
    <location>
        <begin position="1"/>
        <end position="15"/>
    </location>
</feature>